<name>A0ACC2T2B1_9FUNG</name>
<reference evidence="1" key="1">
    <citation type="submission" date="2022-04" db="EMBL/GenBank/DDBJ databases">
        <title>Genome of the entomopathogenic fungus Entomophthora muscae.</title>
        <authorList>
            <person name="Elya C."/>
            <person name="Lovett B.R."/>
            <person name="Lee E."/>
            <person name="Macias A.M."/>
            <person name="Hajek A.E."/>
            <person name="De Bivort B.L."/>
            <person name="Kasson M.T."/>
            <person name="De Fine Licht H.H."/>
            <person name="Stajich J.E."/>
        </authorList>
    </citation>
    <scope>NUCLEOTIDE SEQUENCE</scope>
    <source>
        <strain evidence="1">Berkeley</strain>
    </source>
</reference>
<dbReference type="Proteomes" id="UP001165960">
    <property type="component" value="Unassembled WGS sequence"/>
</dbReference>
<evidence type="ECO:0000313" key="2">
    <source>
        <dbReference type="Proteomes" id="UP001165960"/>
    </source>
</evidence>
<gene>
    <name evidence="1" type="ORF">DSO57_1024989</name>
</gene>
<comment type="caution">
    <text evidence="1">The sequence shown here is derived from an EMBL/GenBank/DDBJ whole genome shotgun (WGS) entry which is preliminary data.</text>
</comment>
<protein>
    <submittedName>
        <fullName evidence="1">Uncharacterized protein</fullName>
    </submittedName>
</protein>
<sequence length="483" mass="54507">MTNPTLHEKQTVSFTECDFGFGLADYSGQPEEEIQVVRHDLPYDPNATLELSALDMCMPRTWMPFTYAFENTKNQPDFMSPEKLKASLAKALAIVPALSGRLTCESGGSAFDFFMPKARTHIQLNNKGAWFATDNMKTPFSDMRYKYLGKVLLPGQFLFNRLQATILKAKQGKHDVPLLGIKAVYFNCGSVVMTVYTNHLVCDGTGMHRFMRVWGQLTKGDTPDPLTDSRHFVAKVPRLEHKDAAEAQCRFEQEMPPHPLLTDMVICDISIPNTRLIELKNQINAKIAPEWVSSDDVYFTVLTRMLLRSRNNGVEPLFVRTANIRKKLGLNESDFGNFVGVLRDGPVKMDTILNSPLEEAALYNRHTLQDFLGKKVIRSVREYVSVDISTVPEQLNNIVGARDLGVTSLAGFCPKLIDFDNSPAFYFFGCYYYNGAFVINPIFDGRFNGAMCVDESIVDTFTCDPEAKYLGFEITPMKKYIFL</sequence>
<accession>A0ACC2T2B1</accession>
<proteinExistence type="predicted"/>
<keyword evidence="2" id="KW-1185">Reference proteome</keyword>
<evidence type="ECO:0000313" key="1">
    <source>
        <dbReference type="EMBL" id="KAJ9068799.1"/>
    </source>
</evidence>
<organism evidence="1 2">
    <name type="scientific">Entomophthora muscae</name>
    <dbReference type="NCBI Taxonomy" id="34485"/>
    <lineage>
        <taxon>Eukaryota</taxon>
        <taxon>Fungi</taxon>
        <taxon>Fungi incertae sedis</taxon>
        <taxon>Zoopagomycota</taxon>
        <taxon>Entomophthoromycotina</taxon>
        <taxon>Entomophthoromycetes</taxon>
        <taxon>Entomophthorales</taxon>
        <taxon>Entomophthoraceae</taxon>
        <taxon>Entomophthora</taxon>
    </lineage>
</organism>
<dbReference type="EMBL" id="QTSX02003688">
    <property type="protein sequence ID" value="KAJ9068799.1"/>
    <property type="molecule type" value="Genomic_DNA"/>
</dbReference>